<evidence type="ECO:0000313" key="6">
    <source>
        <dbReference type="EMBL" id="OPJ64642.1"/>
    </source>
</evidence>
<dbReference type="InterPro" id="IPR000524">
    <property type="entry name" value="Tscrpt_reg_HTH_GntR"/>
</dbReference>
<dbReference type="PROSITE" id="PS51202">
    <property type="entry name" value="RCK_C"/>
    <property type="match status" value="1"/>
</dbReference>
<evidence type="ECO:0000256" key="2">
    <source>
        <dbReference type="ARBA" id="ARBA00023125"/>
    </source>
</evidence>
<evidence type="ECO:0000313" key="7">
    <source>
        <dbReference type="Proteomes" id="UP000190080"/>
    </source>
</evidence>
<dbReference type="Gene3D" id="3.30.70.1450">
    <property type="entry name" value="Regulator of K+ conductance, C-terminal domain"/>
    <property type="match status" value="1"/>
</dbReference>
<reference evidence="6 7" key="1">
    <citation type="submission" date="2017-03" db="EMBL/GenBank/DDBJ databases">
        <title>Genome sequence of Clostridium oryzae DSM 28571.</title>
        <authorList>
            <person name="Poehlein A."/>
            <person name="Daniel R."/>
        </authorList>
    </citation>
    <scope>NUCLEOTIDE SEQUENCE [LARGE SCALE GENOMIC DNA]</scope>
    <source>
        <strain evidence="6 7">DSM 28571</strain>
    </source>
</reference>
<dbReference type="Pfam" id="PF00392">
    <property type="entry name" value="GntR"/>
    <property type="match status" value="1"/>
</dbReference>
<dbReference type="GO" id="GO:0045892">
    <property type="term" value="P:negative regulation of DNA-templated transcription"/>
    <property type="evidence" value="ECO:0007669"/>
    <property type="project" value="TreeGrafter"/>
</dbReference>
<dbReference type="PANTHER" id="PTHR44846">
    <property type="entry name" value="MANNOSYL-D-GLYCERATE TRANSPORT/METABOLISM SYSTEM REPRESSOR MNGR-RELATED"/>
    <property type="match status" value="1"/>
</dbReference>
<dbReference type="GO" id="GO:0003677">
    <property type="term" value="F:DNA binding"/>
    <property type="evidence" value="ECO:0007669"/>
    <property type="project" value="UniProtKB-KW"/>
</dbReference>
<organism evidence="6 7">
    <name type="scientific">Clostridium oryzae</name>
    <dbReference type="NCBI Taxonomy" id="1450648"/>
    <lineage>
        <taxon>Bacteria</taxon>
        <taxon>Bacillati</taxon>
        <taxon>Bacillota</taxon>
        <taxon>Clostridia</taxon>
        <taxon>Eubacteriales</taxon>
        <taxon>Clostridiaceae</taxon>
        <taxon>Clostridium</taxon>
    </lineage>
</organism>
<dbReference type="GO" id="GO:0006813">
    <property type="term" value="P:potassium ion transport"/>
    <property type="evidence" value="ECO:0007669"/>
    <property type="project" value="InterPro"/>
</dbReference>
<dbReference type="PROSITE" id="PS50949">
    <property type="entry name" value="HTH_GNTR"/>
    <property type="match status" value="1"/>
</dbReference>
<keyword evidence="1" id="KW-0805">Transcription regulation</keyword>
<protein>
    <submittedName>
        <fullName evidence="6">DNA-binding transcriptional repressor MngR</fullName>
    </submittedName>
</protein>
<dbReference type="InterPro" id="IPR036721">
    <property type="entry name" value="RCK_C_sf"/>
</dbReference>
<sequence>MAISEQISMPRYLKIAVDLSARIASGDIPEGERLKGRSILATEYNVSPETIRRAMSILSNKQVVEIALGSGIIVLSKENAIKFVKSFKADESVAEMRLKLTQVFEKRKSLDEEIFSLTNQIIDIYKYKRSDLITPVEIQIPLNSHIIGKSIGKLDIWHNTGATIIGIIQENKILISPGPYYEFAQNDKVLIVGDDTVIERFNIFVNKN</sequence>
<dbReference type="STRING" id="1450648.CLORY_05110"/>
<evidence type="ECO:0000256" key="1">
    <source>
        <dbReference type="ARBA" id="ARBA00023015"/>
    </source>
</evidence>
<feature type="domain" description="HTH gntR-type" evidence="4">
    <location>
        <begin position="9"/>
        <end position="77"/>
    </location>
</feature>
<dbReference type="SUPFAM" id="SSF46785">
    <property type="entry name" value="Winged helix' DNA-binding domain"/>
    <property type="match status" value="1"/>
</dbReference>
<accession>A0A1V4IX54</accession>
<dbReference type="OrthoDB" id="226679at2"/>
<dbReference type="AlphaFoldDB" id="A0A1V4IX54"/>
<dbReference type="InterPro" id="IPR036388">
    <property type="entry name" value="WH-like_DNA-bd_sf"/>
</dbReference>
<gene>
    <name evidence="6" type="ORF">CLORY_05110</name>
</gene>
<dbReference type="InterPro" id="IPR050679">
    <property type="entry name" value="Bact_HTH_transcr_reg"/>
</dbReference>
<dbReference type="RefSeq" id="WP_079421965.1">
    <property type="nucleotide sequence ID" value="NZ_MZGV01000003.1"/>
</dbReference>
<dbReference type="EMBL" id="MZGV01000003">
    <property type="protein sequence ID" value="OPJ64642.1"/>
    <property type="molecule type" value="Genomic_DNA"/>
</dbReference>
<name>A0A1V4IX54_9CLOT</name>
<evidence type="ECO:0000256" key="3">
    <source>
        <dbReference type="ARBA" id="ARBA00023163"/>
    </source>
</evidence>
<proteinExistence type="predicted"/>
<keyword evidence="7" id="KW-1185">Reference proteome</keyword>
<evidence type="ECO:0000259" key="4">
    <source>
        <dbReference type="PROSITE" id="PS50949"/>
    </source>
</evidence>
<keyword evidence="3" id="KW-0804">Transcription</keyword>
<dbReference type="InterPro" id="IPR006037">
    <property type="entry name" value="RCK_C"/>
</dbReference>
<keyword evidence="2 6" id="KW-0238">DNA-binding</keyword>
<dbReference type="Gene3D" id="1.10.10.10">
    <property type="entry name" value="Winged helix-like DNA-binding domain superfamily/Winged helix DNA-binding domain"/>
    <property type="match status" value="1"/>
</dbReference>
<dbReference type="GO" id="GO:0008324">
    <property type="term" value="F:monoatomic cation transmembrane transporter activity"/>
    <property type="evidence" value="ECO:0007669"/>
    <property type="project" value="InterPro"/>
</dbReference>
<feature type="domain" description="RCK C-terminal" evidence="5">
    <location>
        <begin position="122"/>
        <end position="207"/>
    </location>
</feature>
<dbReference type="SMART" id="SM00345">
    <property type="entry name" value="HTH_GNTR"/>
    <property type="match status" value="1"/>
</dbReference>
<evidence type="ECO:0000259" key="5">
    <source>
        <dbReference type="PROSITE" id="PS51202"/>
    </source>
</evidence>
<dbReference type="SUPFAM" id="SSF116726">
    <property type="entry name" value="TrkA C-terminal domain-like"/>
    <property type="match status" value="1"/>
</dbReference>
<dbReference type="CDD" id="cd07377">
    <property type="entry name" value="WHTH_GntR"/>
    <property type="match status" value="1"/>
</dbReference>
<dbReference type="InterPro" id="IPR036390">
    <property type="entry name" value="WH_DNA-bd_sf"/>
</dbReference>
<dbReference type="Pfam" id="PF02080">
    <property type="entry name" value="TrkA_C"/>
    <property type="match status" value="1"/>
</dbReference>
<dbReference type="GO" id="GO:0003700">
    <property type="term" value="F:DNA-binding transcription factor activity"/>
    <property type="evidence" value="ECO:0007669"/>
    <property type="project" value="InterPro"/>
</dbReference>
<dbReference type="PANTHER" id="PTHR44846:SF17">
    <property type="entry name" value="GNTR-FAMILY TRANSCRIPTIONAL REGULATOR"/>
    <property type="match status" value="1"/>
</dbReference>
<dbReference type="Proteomes" id="UP000190080">
    <property type="component" value="Unassembled WGS sequence"/>
</dbReference>
<comment type="caution">
    <text evidence="6">The sequence shown here is derived from an EMBL/GenBank/DDBJ whole genome shotgun (WGS) entry which is preliminary data.</text>
</comment>